<gene>
    <name evidence="2" type="ORF">Bca52824_022556</name>
</gene>
<proteinExistence type="predicted"/>
<evidence type="ECO:0000313" key="3">
    <source>
        <dbReference type="Proteomes" id="UP000886595"/>
    </source>
</evidence>
<comment type="caution">
    <text evidence="2">The sequence shown here is derived from an EMBL/GenBank/DDBJ whole genome shotgun (WGS) entry which is preliminary data.</text>
</comment>
<dbReference type="EMBL" id="JAAMPC010000005">
    <property type="protein sequence ID" value="KAG2310999.1"/>
    <property type="molecule type" value="Genomic_DNA"/>
</dbReference>
<dbReference type="AlphaFoldDB" id="A0A8X7VGZ1"/>
<dbReference type="OrthoDB" id="106784at2759"/>
<feature type="region of interest" description="Disordered" evidence="1">
    <location>
        <begin position="369"/>
        <end position="444"/>
    </location>
</feature>
<dbReference type="PANTHER" id="PTHR39708:SF2">
    <property type="entry name" value="BLOC-1-RELATED COMPLEX SUBUNIT 6 C-TERMINAL HELIX DOMAIN-CONTAINING PROTEIN"/>
    <property type="match status" value="1"/>
</dbReference>
<protein>
    <submittedName>
        <fullName evidence="2">Uncharacterized protein</fullName>
    </submittedName>
</protein>
<feature type="compositionally biased region" description="Basic and acidic residues" evidence="1">
    <location>
        <begin position="389"/>
        <end position="399"/>
    </location>
</feature>
<name>A0A8X7VGZ1_BRACI</name>
<accession>A0A8X7VGZ1</accession>
<sequence>MDAGAEAHVDPQVDGHPSSAAEESGSNQNSGGRSEPSPLNQEEILRTLATVEKDSQAIAVSFSSLFVSLRSTLSEATSSSVDHMSSFGDVAKFPIYLDKYIICHLPCIFRHVRETGHSNMYVWWRVSNREKRSTDLTGKRDIAICMSDGFKYHTFLRKMAEKLVLFFMQLVLQRPSMENKVEHVEAETSNLMLLNRLQRNMQGQDNSWAWRGYVWGMNGRMGGRGFGMERKTPPPGHICHHCSVSNMICSHDVTRVKPPIGIPKSMLVATPDGSHSFPSVAVAVLKPNEDAFEKEMEGLPSATHTLGELPPGLKWSLCKEVMEDAALTSICSFQSFCDKCKDHTIAKSRCVCGATDSSLLNYHRRNVDLESAPCPPPKGRFLTPSAASKGEKKPAHSDNNDAPTVKLPTKVVEITSDPRTAEEDKVEMPADPYESTQGTVTDLL</sequence>
<feature type="compositionally biased region" description="Polar residues" evidence="1">
    <location>
        <begin position="24"/>
        <end position="38"/>
    </location>
</feature>
<feature type="compositionally biased region" description="Polar residues" evidence="1">
    <location>
        <begin position="434"/>
        <end position="444"/>
    </location>
</feature>
<dbReference type="Proteomes" id="UP000886595">
    <property type="component" value="Unassembled WGS sequence"/>
</dbReference>
<keyword evidence="3" id="KW-1185">Reference proteome</keyword>
<feature type="compositionally biased region" description="Basic and acidic residues" evidence="1">
    <location>
        <begin position="1"/>
        <end position="13"/>
    </location>
</feature>
<feature type="region of interest" description="Disordered" evidence="1">
    <location>
        <begin position="1"/>
        <end position="38"/>
    </location>
</feature>
<evidence type="ECO:0000256" key="1">
    <source>
        <dbReference type="SAM" id="MobiDB-lite"/>
    </source>
</evidence>
<reference evidence="2 3" key="1">
    <citation type="submission" date="2020-02" db="EMBL/GenBank/DDBJ databases">
        <authorList>
            <person name="Ma Q."/>
            <person name="Huang Y."/>
            <person name="Song X."/>
            <person name="Pei D."/>
        </authorList>
    </citation>
    <scope>NUCLEOTIDE SEQUENCE [LARGE SCALE GENOMIC DNA]</scope>
    <source>
        <strain evidence="2">Sxm20200214</strain>
        <tissue evidence="2">Leaf</tissue>
    </source>
</reference>
<dbReference type="PANTHER" id="PTHR39708">
    <property type="entry name" value="OS07G0483400 PROTEIN"/>
    <property type="match status" value="1"/>
</dbReference>
<feature type="compositionally biased region" description="Basic and acidic residues" evidence="1">
    <location>
        <begin position="419"/>
        <end position="428"/>
    </location>
</feature>
<organism evidence="2 3">
    <name type="scientific">Brassica carinata</name>
    <name type="common">Ethiopian mustard</name>
    <name type="synonym">Abyssinian cabbage</name>
    <dbReference type="NCBI Taxonomy" id="52824"/>
    <lineage>
        <taxon>Eukaryota</taxon>
        <taxon>Viridiplantae</taxon>
        <taxon>Streptophyta</taxon>
        <taxon>Embryophyta</taxon>
        <taxon>Tracheophyta</taxon>
        <taxon>Spermatophyta</taxon>
        <taxon>Magnoliopsida</taxon>
        <taxon>eudicotyledons</taxon>
        <taxon>Gunneridae</taxon>
        <taxon>Pentapetalae</taxon>
        <taxon>rosids</taxon>
        <taxon>malvids</taxon>
        <taxon>Brassicales</taxon>
        <taxon>Brassicaceae</taxon>
        <taxon>Brassiceae</taxon>
        <taxon>Brassica</taxon>
    </lineage>
</organism>
<evidence type="ECO:0000313" key="2">
    <source>
        <dbReference type="EMBL" id="KAG2310999.1"/>
    </source>
</evidence>